<feature type="signal peptide" evidence="1">
    <location>
        <begin position="1"/>
        <end position="24"/>
    </location>
</feature>
<accession>A0A183BQP9</accession>
<keyword evidence="2" id="KW-1185">Reference proteome</keyword>
<dbReference type="PROSITE" id="PS51257">
    <property type="entry name" value="PROKAR_LIPOPROTEIN"/>
    <property type="match status" value="1"/>
</dbReference>
<feature type="chain" id="PRO_5008146508" evidence="1">
    <location>
        <begin position="25"/>
        <end position="92"/>
    </location>
</feature>
<evidence type="ECO:0000313" key="2">
    <source>
        <dbReference type="Proteomes" id="UP000050741"/>
    </source>
</evidence>
<keyword evidence="1" id="KW-0732">Signal</keyword>
<name>A0A183BQP9_GLOPA</name>
<sequence length="92" mass="10121">MTKIVFFLVVFCICIILLNNLVAAGSCLSSGTERAATSAGISAKNMRVAENHCNGYDQAADHPKSEIRYPVFFPIRNPIREILGNPIRNPDK</sequence>
<proteinExistence type="predicted"/>
<reference evidence="3" key="2">
    <citation type="submission" date="2016-06" db="UniProtKB">
        <authorList>
            <consortium name="WormBaseParasite"/>
        </authorList>
    </citation>
    <scope>IDENTIFICATION</scope>
</reference>
<dbReference type="AlphaFoldDB" id="A0A183BQP9"/>
<evidence type="ECO:0000256" key="1">
    <source>
        <dbReference type="SAM" id="SignalP"/>
    </source>
</evidence>
<dbReference type="WBParaSite" id="GPLIN_000293500">
    <property type="protein sequence ID" value="GPLIN_000293500"/>
    <property type="gene ID" value="GPLIN_000293500"/>
</dbReference>
<dbReference type="Proteomes" id="UP000050741">
    <property type="component" value="Unassembled WGS sequence"/>
</dbReference>
<organism evidence="2 3">
    <name type="scientific">Globodera pallida</name>
    <name type="common">Potato cyst nematode worm</name>
    <name type="synonym">Heterodera pallida</name>
    <dbReference type="NCBI Taxonomy" id="36090"/>
    <lineage>
        <taxon>Eukaryota</taxon>
        <taxon>Metazoa</taxon>
        <taxon>Ecdysozoa</taxon>
        <taxon>Nematoda</taxon>
        <taxon>Chromadorea</taxon>
        <taxon>Rhabditida</taxon>
        <taxon>Tylenchina</taxon>
        <taxon>Tylenchomorpha</taxon>
        <taxon>Tylenchoidea</taxon>
        <taxon>Heteroderidae</taxon>
        <taxon>Heteroderinae</taxon>
        <taxon>Globodera</taxon>
    </lineage>
</organism>
<protein>
    <submittedName>
        <fullName evidence="3">Uncharacterized protein</fullName>
    </submittedName>
</protein>
<reference evidence="2" key="1">
    <citation type="submission" date="2014-05" db="EMBL/GenBank/DDBJ databases">
        <title>The genome and life-stage specific transcriptomes of Globodera pallida elucidate key aspects of plant parasitism by a cyst nematode.</title>
        <authorList>
            <person name="Cotton J.A."/>
            <person name="Lilley C.J."/>
            <person name="Jones L.M."/>
            <person name="Kikuchi T."/>
            <person name="Reid A.J."/>
            <person name="Thorpe P."/>
            <person name="Tsai I.J."/>
            <person name="Beasley H."/>
            <person name="Blok V."/>
            <person name="Cock P.J.A."/>
            <person name="Van den Akker S.E."/>
            <person name="Holroyd N."/>
            <person name="Hunt M."/>
            <person name="Mantelin S."/>
            <person name="Naghra H."/>
            <person name="Pain A."/>
            <person name="Palomares-Rius J.E."/>
            <person name="Zarowiecki M."/>
            <person name="Berriman M."/>
            <person name="Jones J.T."/>
            <person name="Urwin P.E."/>
        </authorList>
    </citation>
    <scope>NUCLEOTIDE SEQUENCE [LARGE SCALE GENOMIC DNA]</scope>
    <source>
        <strain evidence="2">Lindley</strain>
    </source>
</reference>
<evidence type="ECO:0000313" key="3">
    <source>
        <dbReference type="WBParaSite" id="GPLIN_000293500"/>
    </source>
</evidence>